<feature type="region of interest" description="Disordered" evidence="2">
    <location>
        <begin position="561"/>
        <end position="693"/>
    </location>
</feature>
<feature type="region of interest" description="Disordered" evidence="2">
    <location>
        <begin position="1413"/>
        <end position="1435"/>
    </location>
</feature>
<dbReference type="EnsemblMetazoa" id="GBRI042735-RA">
    <property type="protein sequence ID" value="GBRI042735-PA"/>
    <property type="gene ID" value="GBRI042735"/>
</dbReference>
<feature type="coiled-coil region" evidence="1">
    <location>
        <begin position="14"/>
        <end position="41"/>
    </location>
</feature>
<protein>
    <submittedName>
        <fullName evidence="3">Uncharacterized protein</fullName>
    </submittedName>
</protein>
<evidence type="ECO:0000313" key="4">
    <source>
        <dbReference type="Proteomes" id="UP000091820"/>
    </source>
</evidence>
<sequence length="1676" mass="193730">MKCFMHALAYSDKLKAFEDAVNDAKLELENLKSTVNVDDDEDNFRQRRKSANHIFESHEDGPEVEDIKGITNHINEAAWSRVMRGHAPYTTNEKNRLLKALRARDGESSKRYNFNAALFNRWGSGANFRKSNALSNGIINGNHEENLPLRIALYSNMNGGGEKGTDTDVGGVDGNSLTFHKNSYSTASLSGNGPTMAKFASASSPFKTELALGLLKNDIGRNKGGDEINLNYRIPPASKSMMAQSTIYGSKMDNFRNYGRTTKFPLKNIETITEQDNINKIMYEDGLLKPEAMNAFAYLNRNHFRFDLATTTERLDYSRYDKEREELEDSLRPFKYPIGILRENITESPYEESAGEYSFSQTEGKFPERFLTNSQISRLYTPLNDQFETKKNNLSHEADYKLSKMEQDASERYKGHNVKWENGEMIKRSSPFNPMDEIKLKTSRRLMRKGYGPSLPSYSLSEARKELLIDHMLQKKEQELTRGAKKMRSRMSDRFFNSPDYYDSWMDANEHVNEEENMGIQSNEVGMDDLDMNDFDYIRRKRISHCDPRIYHNSMNRFKTATTDDTTANPIQDELNKKAHKSKNAQTKLKSSGKTESQKDEKAEKEEKGQKNDDVGNEKKKSGGKWDKRIKVRHKNKKEEKENEYEKKENKQKLEKVEKNERTEKKGKIAEKDKTEKTERPITKSKGKMDQDDKFKRFRTQRQKNTYKTLLPEFSNEDILVARDEDDKLQSQINELGELRSDNISPDFEYTNNIQDTDDQFGDRNRQFAMDVGVDQFKHGEPLELDSGINDLINEVKRVERNAADSAADSDSHRTEIRRRKRSVKFGLNNKKEKILGKFNSIPGSKLSKNSGSSIKQGDVACKHVSNSETTEESANFISNLNDVSKKNNLNKVRPKRSLGTEREEFKEKQRDFDTIEHNDDNISQRYKRSLQGKLESLIRKPHRMKRHSLPYLGDDYMSHSKYQLPDMGDDTGFLSKLDRQKQETIHDFDFDSARKSFGREEFDNLKQKDPKFDKFNGMKFDNMMWDKSFVQDSEQKSADDKNIFMDIMNDRNQNINNDISTKTKKEDGPDFNYNLRRNSENYNDDDDKTLQETFNTDIKPDYRNFWLATGNSKREDNKLNDIKVKNSKMLRTDSKNDYLKGINDLNQNYKFNENHFNWGQHYNNFKVENNPYFKNWLTNKRTDNGLSLNLHNDLPNYSAFSSLDNFLKTIPRNVTVDDDSHSTVSSVVGETEPMPGDLLTRTTPCVITTTRKEADTTTECVTIAGSDTNATPTSSTTQKITSVASAPSKEEECITTTTETILTTTTPEIITEIICEESSEKSTEKSTECIIEETTEVTESRLEECTESPSSTEKLTTPEGVTDEDQVKLNITISANVVSRPKEKTFLGNGTINVIPGYSEDRNRRETYATPFEEIKKRKSHHHQSKASESEDVEDINNLASGKLSSQVVKSVFCMVQNDPKLKALWPSLKRRQPSNQEKSQAFYAIRKDNNEEEVKRSEKMLQKAMDTINCIIEEQVRSRNCVPLRPDLQNFYETVLRSNQERDKGREKRDHTMSNFDSDFSKEIRALDPNKIEEKSRIVKKLLKQYEELPQEDQEQVVGIRDDLLKDLLFLRKLNESEERRRRELFEKKELGLALNDDEAIKRLQSQYTPQFLKLLKASDLYREIANEPETLFV</sequence>
<evidence type="ECO:0000256" key="1">
    <source>
        <dbReference type="SAM" id="Coils"/>
    </source>
</evidence>
<evidence type="ECO:0000256" key="2">
    <source>
        <dbReference type="SAM" id="MobiDB-lite"/>
    </source>
</evidence>
<feature type="compositionally biased region" description="Basic and acidic residues" evidence="2">
    <location>
        <begin position="596"/>
        <end position="629"/>
    </location>
</feature>
<feature type="compositionally biased region" description="Polar residues" evidence="2">
    <location>
        <begin position="561"/>
        <end position="570"/>
    </location>
</feature>
<feature type="region of interest" description="Disordered" evidence="2">
    <location>
        <begin position="1338"/>
        <end position="1362"/>
    </location>
</feature>
<proteinExistence type="predicted"/>
<dbReference type="Proteomes" id="UP000091820">
    <property type="component" value="Unassembled WGS sequence"/>
</dbReference>
<feature type="compositionally biased region" description="Polar residues" evidence="2">
    <location>
        <begin position="584"/>
        <end position="595"/>
    </location>
</feature>
<reference evidence="4" key="1">
    <citation type="submission" date="2014-03" db="EMBL/GenBank/DDBJ databases">
        <authorList>
            <person name="Aksoy S."/>
            <person name="Warren W."/>
            <person name="Wilson R.K."/>
        </authorList>
    </citation>
    <scope>NUCLEOTIDE SEQUENCE [LARGE SCALE GENOMIC DNA]</scope>
    <source>
        <strain evidence="4">IAEA</strain>
    </source>
</reference>
<evidence type="ECO:0000313" key="3">
    <source>
        <dbReference type="EnsemblMetazoa" id="GBRI042735-PA"/>
    </source>
</evidence>
<accession>A0A1A9X3B3</accession>
<keyword evidence="1" id="KW-0175">Coiled coil</keyword>
<dbReference type="VEuPathDB" id="VectorBase:GBRI042735"/>
<feature type="compositionally biased region" description="Basic and acidic residues" evidence="2">
    <location>
        <begin position="637"/>
        <end position="693"/>
    </location>
</feature>
<dbReference type="STRING" id="37001.A0A1A9X3B3"/>
<organism evidence="3 4">
    <name type="scientific">Glossina brevipalpis</name>
    <dbReference type="NCBI Taxonomy" id="37001"/>
    <lineage>
        <taxon>Eukaryota</taxon>
        <taxon>Metazoa</taxon>
        <taxon>Ecdysozoa</taxon>
        <taxon>Arthropoda</taxon>
        <taxon>Hexapoda</taxon>
        <taxon>Insecta</taxon>
        <taxon>Pterygota</taxon>
        <taxon>Neoptera</taxon>
        <taxon>Endopterygota</taxon>
        <taxon>Diptera</taxon>
        <taxon>Brachycera</taxon>
        <taxon>Muscomorpha</taxon>
        <taxon>Hippoboscoidea</taxon>
        <taxon>Glossinidae</taxon>
        <taxon>Glossina</taxon>
    </lineage>
</organism>
<reference evidence="3" key="2">
    <citation type="submission" date="2020-05" db="UniProtKB">
        <authorList>
            <consortium name="EnsemblMetazoa"/>
        </authorList>
    </citation>
    <scope>IDENTIFICATION</scope>
    <source>
        <strain evidence="3">IAEA</strain>
    </source>
</reference>
<keyword evidence="4" id="KW-1185">Reference proteome</keyword>
<name>A0A1A9X3B3_9MUSC</name>
<feature type="region of interest" description="Disordered" evidence="2">
    <location>
        <begin position="1219"/>
        <end position="1240"/>
    </location>
</feature>